<dbReference type="InterPro" id="IPR001207">
    <property type="entry name" value="Transposase_mutator"/>
</dbReference>
<proteinExistence type="inferred from homology"/>
<keyword evidence="3 6" id="KW-0815">Transposition</keyword>
<evidence type="ECO:0000313" key="8">
    <source>
        <dbReference type="Proteomes" id="UP001305498"/>
    </source>
</evidence>
<dbReference type="AlphaFoldDB" id="A0AA97I5S7"/>
<dbReference type="NCBIfam" id="NF033543">
    <property type="entry name" value="transpos_IS256"/>
    <property type="match status" value="1"/>
</dbReference>
<dbReference type="GO" id="GO:0004803">
    <property type="term" value="F:transposase activity"/>
    <property type="evidence" value="ECO:0007669"/>
    <property type="project" value="UniProtKB-UniRule"/>
</dbReference>
<sequence>MTQNQSALTTLIGEVLADPDLADPDLAHSDVFRRMLQAGLQDLVDAEATVKIGAGRYERTAERTTRRNGTRPKTLATPAGEVDLQIPKLREGSFFPSLLHPRRRVDKALHSVICQAWIDGVSTRKVDQLVRALGNDTGISRSTVSRICSEIDEAVHEFLHRRIDHTWFPYLFLDATYLDVRHRGRVVSQALVVATGVSGEGRREILGMALGDAETTDFWTEFLRGLRDRGLKVATDADPLGVTLVTSDAHAGLKTAVKAILPGAGWQRCRVHFARNVTQKLGSARSKPVNALISTIFAQTTTEAVIAQYKAVTDSLRGSFPEIATMLEAAEADLTGFAPLPREHWQKVWSNNPIERLNREIKRRADVVQIFPDQSSVTRLIGAVLQEQHEEWGYGERRYFSDISMRKLVYTLHEHPEPARPELYLTA</sequence>
<dbReference type="Pfam" id="PF00872">
    <property type="entry name" value="Transposase_mut"/>
    <property type="match status" value="1"/>
</dbReference>
<dbReference type="GO" id="GO:0003677">
    <property type="term" value="F:DNA binding"/>
    <property type="evidence" value="ECO:0007669"/>
    <property type="project" value="UniProtKB-UniRule"/>
</dbReference>
<dbReference type="EMBL" id="CP118157">
    <property type="protein sequence ID" value="WOF24076.1"/>
    <property type="molecule type" value="Genomic_DNA"/>
</dbReference>
<comment type="similarity">
    <text evidence="2 6">Belongs to the transposase mutator family.</text>
</comment>
<keyword evidence="5 6" id="KW-0233">DNA recombination</keyword>
<dbReference type="KEGG" id="mbet:N8K70_05205"/>
<keyword evidence="8" id="KW-1185">Reference proteome</keyword>
<keyword evidence="4 6" id="KW-0238">DNA-binding</keyword>
<evidence type="ECO:0000256" key="5">
    <source>
        <dbReference type="ARBA" id="ARBA00023172"/>
    </source>
</evidence>
<name>A0AA97I5S7_9MICO</name>
<keyword evidence="6" id="KW-0814">Transposable element</keyword>
<accession>A0AA97I5S7</accession>
<evidence type="ECO:0000256" key="6">
    <source>
        <dbReference type="RuleBase" id="RU365089"/>
    </source>
</evidence>
<evidence type="ECO:0000256" key="3">
    <source>
        <dbReference type="ARBA" id="ARBA00022578"/>
    </source>
</evidence>
<comment type="function">
    <text evidence="1 6">Required for the transposition of the insertion element.</text>
</comment>
<reference evidence="7 8" key="1">
    <citation type="submission" date="2023-02" db="EMBL/GenBank/DDBJ databases">
        <title>Microbacterium betulae sp. nov., isolated from birch wood.</title>
        <authorList>
            <person name="Pasciak M."/>
            <person name="Pawlik K.J."/>
            <person name="Martynowski D."/>
            <person name="Laczmanski L."/>
            <person name="Ciekot J."/>
            <person name="Szponar B."/>
            <person name="Wojcik-Fatla A."/>
            <person name="Mackiewicz B."/>
            <person name="Farian E."/>
            <person name="Cholewa G."/>
            <person name="Cholewa A."/>
            <person name="Dutkiewicz J."/>
        </authorList>
    </citation>
    <scope>NUCLEOTIDE SEQUENCE [LARGE SCALE GENOMIC DNA]</scope>
    <source>
        <strain evidence="7 8">AB</strain>
    </source>
</reference>
<dbReference type="RefSeq" id="WP_317140550.1">
    <property type="nucleotide sequence ID" value="NZ_CP118157.1"/>
</dbReference>
<dbReference type="PANTHER" id="PTHR33217">
    <property type="entry name" value="TRANSPOSASE FOR INSERTION SEQUENCE ELEMENT IS1081"/>
    <property type="match status" value="1"/>
</dbReference>
<evidence type="ECO:0000313" key="7">
    <source>
        <dbReference type="EMBL" id="WOF24076.1"/>
    </source>
</evidence>
<evidence type="ECO:0000256" key="1">
    <source>
        <dbReference type="ARBA" id="ARBA00002190"/>
    </source>
</evidence>
<protein>
    <recommendedName>
        <fullName evidence="6">Mutator family transposase</fullName>
    </recommendedName>
</protein>
<organism evidence="7 8">
    <name type="scientific">Microbacterium betulae</name>
    <dbReference type="NCBI Taxonomy" id="2981139"/>
    <lineage>
        <taxon>Bacteria</taxon>
        <taxon>Bacillati</taxon>
        <taxon>Actinomycetota</taxon>
        <taxon>Actinomycetes</taxon>
        <taxon>Micrococcales</taxon>
        <taxon>Microbacteriaceae</taxon>
        <taxon>Microbacterium</taxon>
    </lineage>
</organism>
<dbReference type="Proteomes" id="UP001305498">
    <property type="component" value="Chromosome"/>
</dbReference>
<evidence type="ECO:0000256" key="2">
    <source>
        <dbReference type="ARBA" id="ARBA00010961"/>
    </source>
</evidence>
<dbReference type="PANTHER" id="PTHR33217:SF7">
    <property type="entry name" value="TRANSPOSASE FOR INSERTION SEQUENCE ELEMENT IS1081"/>
    <property type="match status" value="1"/>
</dbReference>
<evidence type="ECO:0000256" key="4">
    <source>
        <dbReference type="ARBA" id="ARBA00023125"/>
    </source>
</evidence>
<dbReference type="GO" id="GO:0006313">
    <property type="term" value="P:DNA transposition"/>
    <property type="evidence" value="ECO:0007669"/>
    <property type="project" value="UniProtKB-UniRule"/>
</dbReference>
<gene>
    <name evidence="7" type="ORF">N8K70_05205</name>
</gene>